<evidence type="ECO:0000313" key="3">
    <source>
        <dbReference type="Proteomes" id="UP000002347"/>
    </source>
</evidence>
<keyword evidence="1" id="KW-0472">Membrane</keyword>
<sequence length="1950" mass="203723">MSLIEDLIVGMKFDNKQFEAGARITMATLAQLKGSMNFTGASKGIDDVQASVNRFSMDSAGAGVDTFSAKFVALSTVAITALSNITNRAIDAGINIAKALTITPVKDGFDEYELKMGSIQTIMANTSKHGTTLQEVTANLDELNTYADETIYNFGDMTKNIGLFTNAGIGVADATKMIKGFSNEAASSGTSAQGAAGAAYQLSQALSAGQITLMDWRSLTNVGMGNKNMQEGIVQIADAMGAFSGTGITANDVLKDFNGSLEKKWLKADVMENYLKIQAEGNEEVSRAMMKQIGLSDQQADAFIKQQKIAQDAATKVRTWTQLVGTIKEGVGSSWAQTADIILGDFDQATDLFSGIYNKIDPLIGAMGKARNDLLKGWADGGGRDDMVASINNVIDGLVSIMRPIKEAFQNIFPPATAANLISITAAIKNFTEKLKIGGETADKLKRTFSGVFAIFGIAWEVIKGVASAFGKLFGAVGQGGGGFLSLTAKIGDFLTKIHAAIKSGGVFTKIFEVLGTVLAVPIKIFGNLTEAVANFFGALGNLGGAIGQVYGILAKGDFKGGPFSEDSKIVDILFRIREAFEVVGSAVSQFWNILAKGDFVGGVFGEDSAIVDGLFKFRDMIKDFFSPGNLTKMLGIGAGGGLAVAIGMLLKKGIKFGVDDSEGGMFDTIKGMFAGIKGTFESVSGVLDSLTGSLTAMQNNIKATVLLKIAAAVGLLALSVKLLSTIDAGDLAKSMAAIATGFGMLLGAMTVMSKISGAGGLATFPAIAAGMMLMAGAILILAAAAKVFATMDWDEILKGLVGVGVMMAALVGAAYGLGKAEGPMLRAGLAMIPLAIGIRILATAVKALGDMEWDELVKGLIGMSVALGAITLALKFMPEGMPAIGLGLTLIGAGLLVVAMAIKTMGNTDTDALVKGLIGISVALGAITLALRFMPKNMPSIGFGLIMVAGALQLITGAIKTMGNMSWDELIRGLVGLGGAMAIMTVALSLMSGTLAGSAALMVASLALAMLIPPLLLLSAMSWQDLLTGLGGLAGIFTVIGLAGLLLTPVLPAILGLGAAMAMIGVGMVAVGAGALLFSMALTAVVNVLALGKTALVNLADTFPLLATRFGEAMTAFIVSLGANAGKIVGAFKNLLISMLDAVIEIAPKIGETVSTLLQTFLQLIIDNAPMIGQAFSTLIQTLLNIVTENAPRIWDAGFNLITGFLGTIRDRVPEIVTIATDIIVNFINAISSNLPRIVQAGFDLIINFLNSLADSIRANSGLVTDAALNVADAIIDGMVQGISRGIGRVVDAAKNMASNALNAAKNFLGINSPSKEFRYIGEWVGEGFVLGMERSESHVRMGAISLAKTALNATQHELRGIAGMFQEAWSILSEGDFKGIGPWQEDDPIVNTLFNIREGLGGIGAVARTTWGILAEGDYIGNGGIMEEDSPIVDTLFNIREGLDRVGKTATTVWSILAKGDFVGNGGILEEDSPIVDTLFNLREGFEAVQGSAKEAWNVLTEGDFKGVGIWEEDSPIIDGLMRIHEGFEDFQEVGQDAIQGLINGLQNGANNVAKAAHDIATGALDSAKTALGIRSPSREFKKVGDDSVQGLVNGVNDGLDKVEKSGENMATKLFGGFTKSIGTGMPDVVESIVKVLKSGEGDLNIGGPNAPLTWQLKGLNQALKQTDLQLAIFFGAVDAADPKALEEYVEKAANNLTFLAGILDGLASSANQAFAKLKEGETLDKVIGNEDFLSGILNAVLSLVPGVEGAAIRLGVTLVNGLFGAIFGETLLGMLGNFVQKAIQTVAGWFGIKFPVKEEIKEGEKALEDFVVKVEGGVGRFNKLTEEGVKALTNTLAGVSTAVDDINTQPKITPVLELKQFNKDSASMLSGLNSASISLDTSAGKADTLFDKQREFAENQAAVEQVQPNINIEYNQTNNSPKPISHVEVFRQTKSQLSLTKEALKVS</sequence>
<dbReference type="InterPro" id="IPR016024">
    <property type="entry name" value="ARM-type_fold"/>
</dbReference>
<feature type="transmembrane region" description="Helical" evidence="1">
    <location>
        <begin position="915"/>
        <end position="935"/>
    </location>
</feature>
<feature type="transmembrane region" description="Helical" evidence="1">
    <location>
        <begin position="825"/>
        <end position="845"/>
    </location>
</feature>
<reference evidence="2 3" key="1">
    <citation type="journal article" date="2011" name="Appl. Environ. Microbiol.">
        <title>Genomic and functional analyses of Rhodococcus equi phages ReqiPepy6, ReqiPoco6, ReqiPine5, and ReqiDocB7.</title>
        <authorList>
            <person name="Summer E.J."/>
            <person name="Liu M."/>
            <person name="Gill J.J."/>
            <person name="Grant M."/>
            <person name="Chan-Cortes T.N."/>
            <person name="Ferguson L."/>
            <person name="Janes C."/>
            <person name="Lange K."/>
            <person name="Bertoli M."/>
            <person name="Moore C."/>
            <person name="Orchard R.C."/>
            <person name="Cohen N."/>
            <person name="Young R."/>
        </authorList>
    </citation>
    <scope>NUCLEOTIDE SEQUENCE [LARGE SCALE GENOMIC DNA]</scope>
</reference>
<gene>
    <name evidence="2" type="ORF">Pepy6gene035</name>
</gene>
<dbReference type="Proteomes" id="UP000002347">
    <property type="component" value="Segment"/>
</dbReference>
<feature type="transmembrane region" description="Helical" evidence="1">
    <location>
        <begin position="736"/>
        <end position="756"/>
    </location>
</feature>
<feature type="transmembrane region" description="Helical" evidence="1">
    <location>
        <begin position="998"/>
        <end position="1019"/>
    </location>
</feature>
<feature type="transmembrane region" description="Helical" evidence="1">
    <location>
        <begin position="1031"/>
        <end position="1056"/>
    </location>
</feature>
<feature type="transmembrane region" description="Helical" evidence="1">
    <location>
        <begin position="706"/>
        <end position="724"/>
    </location>
</feature>
<dbReference type="EMBL" id="GU580941">
    <property type="protein sequence ID" value="ADD80926.1"/>
    <property type="molecule type" value="Genomic_DNA"/>
</dbReference>
<proteinExistence type="predicted"/>
<feature type="transmembrane region" description="Helical" evidence="1">
    <location>
        <begin position="941"/>
        <end position="960"/>
    </location>
</feature>
<dbReference type="GeneID" id="18565612"/>
<dbReference type="RefSeq" id="YP_009017649.1">
    <property type="nucleotide sequence ID" value="NC_023735.1"/>
</dbReference>
<keyword evidence="1" id="KW-1133">Transmembrane helix</keyword>
<organism evidence="2 3">
    <name type="scientific">Rhodococcus phage ReqiPepy6</name>
    <dbReference type="NCBI Taxonomy" id="691965"/>
    <lineage>
        <taxon>Viruses</taxon>
        <taxon>Duplodnaviria</taxon>
        <taxon>Heunggongvirae</taxon>
        <taxon>Uroviricota</taxon>
        <taxon>Caudoviricetes</taxon>
        <taxon>Pepyhexavirus</taxon>
        <taxon>Pepyhexavirus pepy6</taxon>
    </lineage>
</organism>
<keyword evidence="3" id="KW-1185">Reference proteome</keyword>
<name>D4P7E6_9CAUD</name>
<evidence type="ECO:0000313" key="2">
    <source>
        <dbReference type="EMBL" id="ADD80926.1"/>
    </source>
</evidence>
<dbReference type="SUPFAM" id="SSF48371">
    <property type="entry name" value="ARM repeat"/>
    <property type="match status" value="1"/>
</dbReference>
<feature type="transmembrane region" description="Helical" evidence="1">
    <location>
        <begin position="857"/>
        <end position="878"/>
    </location>
</feature>
<feature type="transmembrane region" description="Helical" evidence="1">
    <location>
        <begin position="1062"/>
        <end position="1092"/>
    </location>
</feature>
<feature type="transmembrane region" description="Helical" evidence="1">
    <location>
        <begin position="972"/>
        <end position="992"/>
    </location>
</feature>
<feature type="transmembrane region" description="Helical" evidence="1">
    <location>
        <begin position="884"/>
        <end position="903"/>
    </location>
</feature>
<protein>
    <submittedName>
        <fullName evidence="2">Tape measure protein</fullName>
    </submittedName>
</protein>
<dbReference type="KEGG" id="vg:18565612"/>
<feature type="transmembrane region" description="Helical" evidence="1">
    <location>
        <begin position="797"/>
        <end position="819"/>
    </location>
</feature>
<keyword evidence="1" id="KW-0812">Transmembrane</keyword>
<feature type="transmembrane region" description="Helical" evidence="1">
    <location>
        <begin position="762"/>
        <end position="785"/>
    </location>
</feature>
<accession>D4P7E6</accession>
<evidence type="ECO:0000256" key="1">
    <source>
        <dbReference type="SAM" id="Phobius"/>
    </source>
</evidence>